<evidence type="ECO:0000313" key="1">
    <source>
        <dbReference type="EMBL" id="GAK60261.1"/>
    </source>
</evidence>
<dbReference type="AlphaFoldDB" id="A0A081C6Q6"/>
<gene>
    <name evidence="1" type="ORF">U27_00152</name>
</gene>
<sequence>MPQEEIVEQIQSYLVMRELLVKERTAHKNSKKALSHKERKLSHTHDAVIDLLTEQIEEIEDVLSTAIKPYDQYRDHIHHLQSTPGCGLLFALYFFCHQ</sequence>
<keyword evidence="2" id="KW-1185">Reference proteome</keyword>
<dbReference type="EMBL" id="DF820472">
    <property type="protein sequence ID" value="GAK60261.1"/>
    <property type="molecule type" value="Genomic_DNA"/>
</dbReference>
<reference evidence="1" key="1">
    <citation type="journal article" date="2015" name="PeerJ">
        <title>First genomic representation of candidate bacterial phylum KSB3 points to enhanced environmental sensing as a trigger of wastewater bulking.</title>
        <authorList>
            <person name="Sekiguchi Y."/>
            <person name="Ohashi A."/>
            <person name="Parks D.H."/>
            <person name="Yamauchi T."/>
            <person name="Tyson G.W."/>
            <person name="Hugenholtz P."/>
        </authorList>
    </citation>
    <scope>NUCLEOTIDE SEQUENCE [LARGE SCALE GENOMIC DNA]</scope>
</reference>
<protein>
    <submittedName>
        <fullName evidence="1">Uncharacterized protein</fullName>
    </submittedName>
</protein>
<name>A0A081C6Q6_VECG1</name>
<dbReference type="Proteomes" id="UP000030661">
    <property type="component" value="Unassembled WGS sequence"/>
</dbReference>
<proteinExistence type="predicted"/>
<accession>A0A081C6Q6</accession>
<organism evidence="1">
    <name type="scientific">Vecturithrix granuli</name>
    <dbReference type="NCBI Taxonomy" id="1499967"/>
    <lineage>
        <taxon>Bacteria</taxon>
        <taxon>Candidatus Moduliflexota</taxon>
        <taxon>Candidatus Vecturitrichia</taxon>
        <taxon>Candidatus Vecturitrichales</taxon>
        <taxon>Candidatus Vecturitrichaceae</taxon>
        <taxon>Candidatus Vecturithrix</taxon>
    </lineage>
</organism>
<evidence type="ECO:0000313" key="2">
    <source>
        <dbReference type="Proteomes" id="UP000030661"/>
    </source>
</evidence>
<dbReference type="HOGENOM" id="CLU_2328095_0_0_0"/>